<dbReference type="Pfam" id="PF06580">
    <property type="entry name" value="His_kinase"/>
    <property type="match status" value="1"/>
</dbReference>
<evidence type="ECO:0000256" key="5">
    <source>
        <dbReference type="ARBA" id="ARBA00022553"/>
    </source>
</evidence>
<keyword evidence="5" id="KW-0597">Phosphoprotein</keyword>
<proteinExistence type="predicted"/>
<dbReference type="InterPro" id="IPR050640">
    <property type="entry name" value="Bact_2-comp_sensor_kinase"/>
</dbReference>
<keyword evidence="6" id="KW-0808">Transferase</keyword>
<dbReference type="InterPro" id="IPR004358">
    <property type="entry name" value="Sig_transdc_His_kin-like_C"/>
</dbReference>
<dbReference type="InterPro" id="IPR003594">
    <property type="entry name" value="HATPase_dom"/>
</dbReference>
<evidence type="ECO:0000256" key="12">
    <source>
        <dbReference type="SAM" id="Phobius"/>
    </source>
</evidence>
<keyword evidence="16" id="KW-1185">Reference proteome</keyword>
<dbReference type="GO" id="GO:0000155">
    <property type="term" value="F:phosphorelay sensor kinase activity"/>
    <property type="evidence" value="ECO:0007669"/>
    <property type="project" value="InterPro"/>
</dbReference>
<evidence type="ECO:0000256" key="3">
    <source>
        <dbReference type="ARBA" id="ARBA00012438"/>
    </source>
</evidence>
<keyword evidence="9" id="KW-0067">ATP-binding</keyword>
<evidence type="ECO:0000256" key="2">
    <source>
        <dbReference type="ARBA" id="ARBA00004651"/>
    </source>
</evidence>
<dbReference type="Pfam" id="PF02518">
    <property type="entry name" value="HATPase_c"/>
    <property type="match status" value="1"/>
</dbReference>
<evidence type="ECO:0000256" key="8">
    <source>
        <dbReference type="ARBA" id="ARBA00022777"/>
    </source>
</evidence>
<evidence type="ECO:0000256" key="1">
    <source>
        <dbReference type="ARBA" id="ARBA00000085"/>
    </source>
</evidence>
<name>A0A2R5F1Y8_9BACL</name>
<dbReference type="PANTHER" id="PTHR34220">
    <property type="entry name" value="SENSOR HISTIDINE KINASE YPDA"/>
    <property type="match status" value="1"/>
</dbReference>
<gene>
    <name evidence="15" type="ORF">PAT3040_04470</name>
</gene>
<dbReference type="InterPro" id="IPR003660">
    <property type="entry name" value="HAMP_dom"/>
</dbReference>
<keyword evidence="11 12" id="KW-0472">Membrane</keyword>
<dbReference type="AlphaFoldDB" id="A0A2R5F1Y8"/>
<dbReference type="CDD" id="cd06225">
    <property type="entry name" value="HAMP"/>
    <property type="match status" value="1"/>
</dbReference>
<dbReference type="SMART" id="SM00304">
    <property type="entry name" value="HAMP"/>
    <property type="match status" value="1"/>
</dbReference>
<comment type="caution">
    <text evidence="15">The sequence shown here is derived from an EMBL/GenBank/DDBJ whole genome shotgun (WGS) entry which is preliminary data.</text>
</comment>
<dbReference type="EC" id="2.7.13.3" evidence="3"/>
<dbReference type="SMART" id="SM00387">
    <property type="entry name" value="HATPase_c"/>
    <property type="match status" value="1"/>
</dbReference>
<dbReference type="Pfam" id="PF00672">
    <property type="entry name" value="HAMP"/>
    <property type="match status" value="1"/>
</dbReference>
<feature type="transmembrane region" description="Helical" evidence="12">
    <location>
        <begin position="287"/>
        <end position="307"/>
    </location>
</feature>
<dbReference type="EMBL" id="BDQX01000281">
    <property type="protein sequence ID" value="GBG09801.1"/>
    <property type="molecule type" value="Genomic_DNA"/>
</dbReference>
<keyword evidence="4" id="KW-1003">Cell membrane</keyword>
<dbReference type="GO" id="GO:0005886">
    <property type="term" value="C:plasma membrane"/>
    <property type="evidence" value="ECO:0007669"/>
    <property type="project" value="UniProtKB-SubCell"/>
</dbReference>
<keyword evidence="7" id="KW-0547">Nucleotide-binding</keyword>
<dbReference type="SUPFAM" id="SSF55874">
    <property type="entry name" value="ATPase domain of HSP90 chaperone/DNA topoisomerase II/histidine kinase"/>
    <property type="match status" value="1"/>
</dbReference>
<feature type="domain" description="Histidine kinase" evidence="13">
    <location>
        <begin position="471"/>
        <end position="573"/>
    </location>
</feature>
<protein>
    <recommendedName>
        <fullName evidence="3">histidine kinase</fullName>
        <ecNumber evidence="3">2.7.13.3</ecNumber>
    </recommendedName>
</protein>
<feature type="domain" description="HAMP" evidence="14">
    <location>
        <begin position="308"/>
        <end position="360"/>
    </location>
</feature>
<sequence>MWSQIRLLQKLIIVLIVFLIVPVLVVGISLFSITLPLAQRETRDMLGKVVDQLHENVQYRVTGYQNMLMQMAVDPRLSASLTQTYSELQDEVLALQQINASISRVRSYFPIKTIRFYKSNPTLREDGGAVFDMERAERLPWTAAMSESRQPFYWYFDADNPQPAFHIGKWLVDYMSNDDYGIIDYEVTTQALFENLANPLEFEDSWIVIADQNGKALIDYRGLKIGDSIADLTYLNDSYSSKSGSYTERIDGKNHLIVYQTTSLGWKIITIVSQEALWERLQLVRQAAIAASILFVVLTLVVLISFGKRITNRLNVLIRSMRKVREGTLGLTVRINGKDELGDVEETFNQMSRQLETSMLENAAARSAAETEKLRLLQAQINPHFLYNTLALVKSMAMDVGSAEISGTVDALAKFFRLALNQGRDVLLLREELEHIQAYLDIHEWRYPGKVTVRYVIDEATLLCEIVKITLQPIVENALMHAFTHRGGRGAITISAKLAERFLFIRIEDDGKGMNEAQLQDLMNPPMQESGGGFGLYNVRERLTRFYGAGFEMTVASVPEQGTVVSLRIPQPNIQPEGATT</sequence>
<keyword evidence="12" id="KW-0812">Transmembrane</keyword>
<reference evidence="15 16" key="1">
    <citation type="submission" date="2017-08" db="EMBL/GenBank/DDBJ databases">
        <title>Substantial Increase in Enzyme Production by Combined Drug-Resistance Mutations in Paenibacillus agaridevorans.</title>
        <authorList>
            <person name="Tanaka Y."/>
            <person name="Funane K."/>
            <person name="Hosaka T."/>
            <person name="Shiwa Y."/>
            <person name="Fujita N."/>
            <person name="Miyazaki T."/>
            <person name="Yoshikawa H."/>
            <person name="Murakami K."/>
            <person name="Kasahara K."/>
            <person name="Inaoka T."/>
            <person name="Hiraga Y."/>
            <person name="Ochi K."/>
        </authorList>
    </citation>
    <scope>NUCLEOTIDE SEQUENCE [LARGE SCALE GENOMIC DNA]</scope>
    <source>
        <strain evidence="15 16">T-3040</strain>
    </source>
</reference>
<dbReference type="Gene3D" id="6.10.340.10">
    <property type="match status" value="1"/>
</dbReference>
<evidence type="ECO:0000256" key="7">
    <source>
        <dbReference type="ARBA" id="ARBA00022741"/>
    </source>
</evidence>
<evidence type="ECO:0000259" key="14">
    <source>
        <dbReference type="PROSITE" id="PS50885"/>
    </source>
</evidence>
<evidence type="ECO:0000256" key="6">
    <source>
        <dbReference type="ARBA" id="ARBA00022679"/>
    </source>
</evidence>
<evidence type="ECO:0000313" key="16">
    <source>
        <dbReference type="Proteomes" id="UP000245202"/>
    </source>
</evidence>
<dbReference type="PRINTS" id="PR00344">
    <property type="entry name" value="BCTRLSENSOR"/>
</dbReference>
<keyword evidence="8 15" id="KW-0418">Kinase</keyword>
<evidence type="ECO:0000313" key="15">
    <source>
        <dbReference type="EMBL" id="GBG09801.1"/>
    </source>
</evidence>
<dbReference type="PANTHER" id="PTHR34220:SF7">
    <property type="entry name" value="SENSOR HISTIDINE KINASE YPDA"/>
    <property type="match status" value="1"/>
</dbReference>
<evidence type="ECO:0000256" key="9">
    <source>
        <dbReference type="ARBA" id="ARBA00022840"/>
    </source>
</evidence>
<comment type="subcellular location">
    <subcellularLocation>
        <location evidence="2">Cell membrane</location>
        <topology evidence="2">Multi-pass membrane protein</topology>
    </subcellularLocation>
</comment>
<evidence type="ECO:0000256" key="11">
    <source>
        <dbReference type="ARBA" id="ARBA00023136"/>
    </source>
</evidence>
<dbReference type="InterPro" id="IPR010559">
    <property type="entry name" value="Sig_transdc_His_kin_internal"/>
</dbReference>
<accession>A0A2R5F1Y8</accession>
<evidence type="ECO:0000256" key="10">
    <source>
        <dbReference type="ARBA" id="ARBA00023012"/>
    </source>
</evidence>
<evidence type="ECO:0000259" key="13">
    <source>
        <dbReference type="PROSITE" id="PS50109"/>
    </source>
</evidence>
<dbReference type="GO" id="GO:0005524">
    <property type="term" value="F:ATP binding"/>
    <property type="evidence" value="ECO:0007669"/>
    <property type="project" value="UniProtKB-KW"/>
</dbReference>
<dbReference type="PROSITE" id="PS50885">
    <property type="entry name" value="HAMP"/>
    <property type="match status" value="1"/>
</dbReference>
<evidence type="ECO:0000256" key="4">
    <source>
        <dbReference type="ARBA" id="ARBA00022475"/>
    </source>
</evidence>
<feature type="transmembrane region" description="Helical" evidence="12">
    <location>
        <begin position="12"/>
        <end position="38"/>
    </location>
</feature>
<dbReference type="PROSITE" id="PS50109">
    <property type="entry name" value="HIS_KIN"/>
    <property type="match status" value="1"/>
</dbReference>
<dbReference type="InterPro" id="IPR005467">
    <property type="entry name" value="His_kinase_dom"/>
</dbReference>
<dbReference type="SUPFAM" id="SSF158472">
    <property type="entry name" value="HAMP domain-like"/>
    <property type="match status" value="1"/>
</dbReference>
<dbReference type="Proteomes" id="UP000245202">
    <property type="component" value="Unassembled WGS sequence"/>
</dbReference>
<comment type="catalytic activity">
    <reaction evidence="1">
        <text>ATP + protein L-histidine = ADP + protein N-phospho-L-histidine.</text>
        <dbReference type="EC" id="2.7.13.3"/>
    </reaction>
</comment>
<organism evidence="15 16">
    <name type="scientific">Paenibacillus agaridevorans</name>
    <dbReference type="NCBI Taxonomy" id="171404"/>
    <lineage>
        <taxon>Bacteria</taxon>
        <taxon>Bacillati</taxon>
        <taxon>Bacillota</taxon>
        <taxon>Bacilli</taxon>
        <taxon>Bacillales</taxon>
        <taxon>Paenibacillaceae</taxon>
        <taxon>Paenibacillus</taxon>
    </lineage>
</organism>
<keyword evidence="12" id="KW-1133">Transmembrane helix</keyword>
<dbReference type="InterPro" id="IPR036890">
    <property type="entry name" value="HATPase_C_sf"/>
</dbReference>
<dbReference type="Gene3D" id="3.30.565.10">
    <property type="entry name" value="Histidine kinase-like ATPase, C-terminal domain"/>
    <property type="match status" value="1"/>
</dbReference>
<dbReference type="RefSeq" id="WP_108994442.1">
    <property type="nucleotide sequence ID" value="NZ_BDQX01000281.1"/>
</dbReference>
<keyword evidence="10" id="KW-0902">Two-component regulatory system</keyword>